<dbReference type="Pfam" id="PF03055">
    <property type="entry name" value="RPE65"/>
    <property type="match status" value="1"/>
</dbReference>
<comment type="caution">
    <text evidence="6">The sequence shown here is derived from an EMBL/GenBank/DDBJ whole genome shotgun (WGS) entry which is preliminary data.</text>
</comment>
<comment type="cofactor">
    <cofactor evidence="4">
        <name>Fe(2+)</name>
        <dbReference type="ChEBI" id="CHEBI:29033"/>
    </cofactor>
    <text evidence="4">Binds 1 Fe(2+) ion per subunit.</text>
</comment>
<keyword evidence="2 4" id="KW-0479">Metal-binding</keyword>
<evidence type="ECO:0000256" key="5">
    <source>
        <dbReference type="SAM" id="MobiDB-lite"/>
    </source>
</evidence>
<proteinExistence type="inferred from homology"/>
<evidence type="ECO:0008006" key="8">
    <source>
        <dbReference type="Google" id="ProtNLM"/>
    </source>
</evidence>
<gene>
    <name evidence="6" type="ORF">OSTQU699_LOCUS1717</name>
</gene>
<dbReference type="GO" id="GO:0016121">
    <property type="term" value="P:carotene catabolic process"/>
    <property type="evidence" value="ECO:0007669"/>
    <property type="project" value="TreeGrafter"/>
</dbReference>
<name>A0A8S1IN57_9CHLO</name>
<evidence type="ECO:0000256" key="1">
    <source>
        <dbReference type="ARBA" id="ARBA00006787"/>
    </source>
</evidence>
<comment type="similarity">
    <text evidence="1">Belongs to the carotenoid oxygenase family.</text>
</comment>
<evidence type="ECO:0000256" key="3">
    <source>
        <dbReference type="ARBA" id="ARBA00023004"/>
    </source>
</evidence>
<feature type="compositionally biased region" description="Low complexity" evidence="5">
    <location>
        <begin position="27"/>
        <end position="41"/>
    </location>
</feature>
<sequence>MAQPCGKGGGPRPPSGPPAEHASPHIPLSRPRPSCTRSTPPARDHLSAQAIAVDAPPAKTARPAPEVLRQSELRGLFADVQVGKGYLEGNFLPVREAEDPSIGDNLKVIEGSIPAGLRGAFLRNGPNPTRRPFKGKHHWFDGDGMLHCVMFSGAENRPTASYRGRMIRTLGRQMEEALGVEEDIFSGFCTMEYLGLAVNALAMKVLPPRAFGVAGGEGNWGDMAWWASTKNRANTSVVHHHGKCLALWEVGAPYEVRLPDVETVGPYRFRGAVDGNFSAHPKVDPVTGEMMVVSYQLMGRSQCVYRVFDRNGSLIHEIRLKELMNHVMMHDCAITKHYTLVLDMPLVYTPTELRAGGNVFKFNPDVGARIGALPRFGKEEDIRWMNVDPCFIFHTINAFERGSEVVLHCVRNPEQSVAAKELIDLEGRLHEYVLDLETGESRERCLSDFGHEIGLLTMNEALLGQHCRFFYTTAVCDRPGGRGHQNGIFNKILKFDTDDWSSPPVEHVLPEGWFTSQFAFAPRDCTQGSKRPSDLDAGVDASEDGWLVGFASDYKTGATEVVVLDAESMGVVTRLEMPLRVPYGFHAAFVPQHQLALDDGQPPSQ</sequence>
<dbReference type="PANTHER" id="PTHR10543">
    <property type="entry name" value="BETA-CAROTENE DIOXYGENASE"/>
    <property type="match status" value="1"/>
</dbReference>
<accession>A0A8S1IN57</accession>
<feature type="region of interest" description="Disordered" evidence="5">
    <location>
        <begin position="1"/>
        <end position="43"/>
    </location>
</feature>
<evidence type="ECO:0000313" key="6">
    <source>
        <dbReference type="EMBL" id="CAD7696356.1"/>
    </source>
</evidence>
<keyword evidence="3 4" id="KW-0408">Iron</keyword>
<reference evidence="6" key="1">
    <citation type="submission" date="2020-12" db="EMBL/GenBank/DDBJ databases">
        <authorList>
            <person name="Iha C."/>
        </authorList>
    </citation>
    <scope>NUCLEOTIDE SEQUENCE</scope>
</reference>
<protein>
    <recommendedName>
        <fullName evidence="8">Carotenoid oxygenase</fullName>
    </recommendedName>
</protein>
<dbReference type="GO" id="GO:0046872">
    <property type="term" value="F:metal ion binding"/>
    <property type="evidence" value="ECO:0007669"/>
    <property type="project" value="UniProtKB-KW"/>
</dbReference>
<dbReference type="PANTHER" id="PTHR10543:SF142">
    <property type="entry name" value="OS06G0162550 PROTEIN"/>
    <property type="match status" value="1"/>
</dbReference>
<dbReference type="AlphaFoldDB" id="A0A8S1IN57"/>
<feature type="binding site" evidence="4">
    <location>
        <position position="394"/>
    </location>
    <ligand>
        <name>Fe cation</name>
        <dbReference type="ChEBI" id="CHEBI:24875"/>
        <note>catalytic</note>
    </ligand>
</feature>
<organism evidence="6 7">
    <name type="scientific">Ostreobium quekettii</name>
    <dbReference type="NCBI Taxonomy" id="121088"/>
    <lineage>
        <taxon>Eukaryota</taxon>
        <taxon>Viridiplantae</taxon>
        <taxon>Chlorophyta</taxon>
        <taxon>core chlorophytes</taxon>
        <taxon>Ulvophyceae</taxon>
        <taxon>TCBD clade</taxon>
        <taxon>Bryopsidales</taxon>
        <taxon>Ostreobineae</taxon>
        <taxon>Ostreobiaceae</taxon>
        <taxon>Ostreobium</taxon>
    </lineage>
</organism>
<dbReference type="GO" id="GO:0009570">
    <property type="term" value="C:chloroplast stroma"/>
    <property type="evidence" value="ECO:0007669"/>
    <property type="project" value="TreeGrafter"/>
</dbReference>
<feature type="binding site" evidence="4">
    <location>
        <position position="280"/>
    </location>
    <ligand>
        <name>Fe cation</name>
        <dbReference type="ChEBI" id="CHEBI:24875"/>
        <note>catalytic</note>
    </ligand>
</feature>
<evidence type="ECO:0000313" key="7">
    <source>
        <dbReference type="Proteomes" id="UP000708148"/>
    </source>
</evidence>
<dbReference type="InterPro" id="IPR004294">
    <property type="entry name" value="Carotenoid_Oase"/>
</dbReference>
<evidence type="ECO:0000256" key="4">
    <source>
        <dbReference type="PIRSR" id="PIRSR604294-1"/>
    </source>
</evidence>
<dbReference type="OrthoDB" id="1069523at2759"/>
<keyword evidence="7" id="KW-1185">Reference proteome</keyword>
<feature type="binding site" evidence="4">
    <location>
        <position position="330"/>
    </location>
    <ligand>
        <name>Fe cation</name>
        <dbReference type="ChEBI" id="CHEBI:24875"/>
        <note>catalytic</note>
    </ligand>
</feature>
<evidence type="ECO:0000256" key="2">
    <source>
        <dbReference type="ARBA" id="ARBA00022723"/>
    </source>
</evidence>
<dbReference type="Proteomes" id="UP000708148">
    <property type="component" value="Unassembled WGS sequence"/>
</dbReference>
<feature type="binding site" evidence="4">
    <location>
        <position position="586"/>
    </location>
    <ligand>
        <name>Fe cation</name>
        <dbReference type="ChEBI" id="CHEBI:24875"/>
        <note>catalytic</note>
    </ligand>
</feature>
<dbReference type="EMBL" id="CAJHUC010000465">
    <property type="protein sequence ID" value="CAD7696356.1"/>
    <property type="molecule type" value="Genomic_DNA"/>
</dbReference>
<feature type="compositionally biased region" description="Gly residues" evidence="5">
    <location>
        <begin position="1"/>
        <end position="10"/>
    </location>
</feature>
<dbReference type="GO" id="GO:0010436">
    <property type="term" value="F:carotenoid dioxygenase activity"/>
    <property type="evidence" value="ECO:0007669"/>
    <property type="project" value="TreeGrafter"/>
</dbReference>